<evidence type="ECO:0000256" key="1">
    <source>
        <dbReference type="ARBA" id="ARBA00022443"/>
    </source>
</evidence>
<dbReference type="Gene3D" id="2.30.30.40">
    <property type="entry name" value="SH3 Domains"/>
    <property type="match status" value="2"/>
</dbReference>
<name>A0A507CHP2_9FUNG</name>
<feature type="region of interest" description="Disordered" evidence="4">
    <location>
        <begin position="579"/>
        <end position="695"/>
    </location>
</feature>
<dbReference type="InterPro" id="IPR001452">
    <property type="entry name" value="SH3_domain"/>
</dbReference>
<dbReference type="InterPro" id="IPR011993">
    <property type="entry name" value="PH-like_dom_sf"/>
</dbReference>
<dbReference type="InterPro" id="IPR001331">
    <property type="entry name" value="GDS_CDC24_CS"/>
</dbReference>
<feature type="coiled-coil region" evidence="3">
    <location>
        <begin position="1556"/>
        <end position="1650"/>
    </location>
</feature>
<evidence type="ECO:0000256" key="2">
    <source>
        <dbReference type="PROSITE-ProRule" id="PRU00192"/>
    </source>
</evidence>
<dbReference type="STRING" id="1806994.A0A507CHP2"/>
<dbReference type="Gene3D" id="1.10.287.1490">
    <property type="match status" value="1"/>
</dbReference>
<dbReference type="PROSITE" id="PS50002">
    <property type="entry name" value="SH3"/>
    <property type="match status" value="2"/>
</dbReference>
<dbReference type="RefSeq" id="XP_031027537.1">
    <property type="nucleotide sequence ID" value="XM_031166627.1"/>
</dbReference>
<evidence type="ECO:0000313" key="8">
    <source>
        <dbReference type="Proteomes" id="UP000319731"/>
    </source>
</evidence>
<feature type="compositionally biased region" description="Acidic residues" evidence="4">
    <location>
        <begin position="673"/>
        <end position="685"/>
    </location>
</feature>
<dbReference type="SMART" id="SM00326">
    <property type="entry name" value="SH3"/>
    <property type="match status" value="2"/>
</dbReference>
<dbReference type="Gene3D" id="1.10.472.10">
    <property type="entry name" value="Cyclin-like"/>
    <property type="match status" value="1"/>
</dbReference>
<dbReference type="SUPFAM" id="SSF47954">
    <property type="entry name" value="Cyclin-like"/>
    <property type="match status" value="1"/>
</dbReference>
<dbReference type="InterPro" id="IPR035899">
    <property type="entry name" value="DBL_dom_sf"/>
</dbReference>
<protein>
    <submittedName>
        <fullName evidence="7">Uncharacterized protein</fullName>
    </submittedName>
</protein>
<evidence type="ECO:0000256" key="3">
    <source>
        <dbReference type="SAM" id="Coils"/>
    </source>
</evidence>
<dbReference type="GeneID" id="42001924"/>
<dbReference type="EMBL" id="QEAO01000002">
    <property type="protein sequence ID" value="TPX37626.1"/>
    <property type="molecule type" value="Genomic_DNA"/>
</dbReference>
<accession>A0A507CHP2</accession>
<feature type="region of interest" description="Disordered" evidence="4">
    <location>
        <begin position="271"/>
        <end position="345"/>
    </location>
</feature>
<sequence>MEKEAQKAILTGISTCSRLLNLPTTTRATATCLFFRCLDYINNEKLDDVPKSTLKEEALIMAILNLSCKQTEANRKLRDIVNCTYWTRNRRNEDQGHLKIGQDYWQWRDALLKTELVVLRMLQFDLHVELPFEWIPALLDEIFDEDKREWPGGVTGRSGSLLAQIVWDYACLCVSHERVVMRHKPLDLAFTCVHIALKALDSKCPWNLDEWCRPYRKHGCSADQITDAIKDLRENRGTNLRSMADSGSYEPRESTGFPRAVHIGNSIELVMPDDVSDTSPTGSNSDISARRISSSTTYSIHSQPPNLPLPFPPRGSSSGRPSHTEDMFTADETSEATSLAGPMSDALQDTVDSATVGMETDHDYQDHSSSSHTGGLPSESLSTITTQVNPHIHKLRGSELKAGTSLRAIKAFKATDESELPLEIDDIVELVTAPGSDDEYWWSGISRSWGPNNGRTGYFPHDCVVLDTPDSAYAISPTKPSLPSPILAPQTLIQEAPLVAEPSDDYPTPPPPVPVGTKVVAEEEYLPEKADELALFKGDVIVILESPDGGWWRGMKGLGGKEAKSGWFPATVVKVMEETESSPSASSLHTNTSNSNNSKKTSKSSLLTTKSESIITNGKSGSIGASNMSLSIPTPPNSSTDKTKTWYKRLVKKGDKPTKRGRSASASQGVEMETADDEDYGEEPEQQPLSAPVSAENTSIFDLVADLRSQTTNGTGTLGIVGASANGGHPHRRANSAPPTPVAALASLTPTPRTSIFRPSAAARDAKADARLSQIIVAAHVGDGVQRLPGEKEVWSDGIPKQVLDQLDGNEVKRQLAIFELIATERDYVRDLGILIDVFMKQLADRKLLSVKNVESVFSNLEQLLPVNQDLLKRLEERRLANPLIDKLGDIFVSMGEHFLVYTMYCGNQGNALSKMQAMVHSNKAVRAFLEEIYRLPILRSLDLGGFLIKPVQRLCKYPLLLKEILKYTPETRADHAALKLALEKMQGVVSLVNEGAKDSTPEGSKRILEIQAGFSEKMNIVTPTRCLVREDSVYLVFGDIKKPRRLFLFNDILILARKDWRDKYHLIEKASIRVCHVWDVKGETPNGLHLFEMLIGPEESDGSRYLFGVAPDIKKQWLETYSKLTQLKIQTKALADVNTDVKAGAHNAADDDEDDDEEAAGDIARKAAEASAAEAKVRAELEVAKSIIEESKKRSDEIARRADAEVTAALKLRSELAEQISRNQERQKAFEDVQARLLEADTRAQKAMLAAGESDLRVDMLERRYKESELREKMQEQVLASAKKQVGDLETRLKEVANAKDATGGKVIELTEECRRWQKQAEKLDLELERINVSSQMVIKQKDGEIERCKKEADTDRERARRELDEVKERSRREMDELREYHRRELEDSFKRHSSAKVAEAAEMHSQLKSRLEIELERTRSEKAAAIDSLQMTMESRVGERDRLIAEKDGALREAAKDKEALQTKLTAEVNSVKWSASQTVNGLKKSLFEAQQSVQTRDNTIRERDALIARLESQVTKLELEKDHQTAEVARNSATLESARSEYRAIVADVQRVLQERTESLARKEADAQELTRRLTAEHEKCQRLEKDVEQARIDLENTRRQQEEIVTRIKAESMQQRVALEKSTEQLQVAERAHREAVMNLEAVRNQSKDSTEIITKLSMEVSRFKDAEKQQDDALRRAVADLQVANTSISSLQERLAQTKNEMAQLQANANSSRDILERRDEEIKRNLVRIQVFETRLGEVDRIRASLERENNDLKDQMLRDTSDLKERMGREQDGLRGRLEREILELRDRLQLESNEARDRLQRENAELREQMARERTMAVERKDSDQSELRQKLALVERLEKETTEVRQRVIQENQGLNNKITSLEGQIKDKQSTINQLKRRLNTFETIKEDLEERVRDLTGQVDRLESQTHTLRETSTEAKDRGLELSAKLDAAERDLQAMSKRMDLFHDLDKRYLTVCDEFSGATRAVKEYESEMAKLREREGLKTREAAAMAALLTEISQVLEVDTWVAQPTFSRPSSPTHQALQLTSHEVDEKWLMKIMSRIHDMRLYQDQQESDIALYKSKDEELQSLNKIIKQELKVANLALKNMDDRLASKTHECKSLAAQVESLKSQLDEADKRKHSEIEQLESDMLALRLGADKDKSILAEKVEAQKRLLNETFTTKLNALQQSLQQTEQAKESAEQERGQLEKNFIELFERLQTVTGHHTTEHTRLVARLSLLQRETEILLKSKAELEQRLSLNTTELTESKIQQAHYRDLTHMLTEAKHKAESNIDSLNATARGLADEIERLRNQTEASVKSKQSEEKSQSKAMQEELKSQFKAMQEDLKSQTKALQDELHKRNVMIQNLRVHASKEIATLTLKLEQMSTQLQTEQSGRMIVESDRELTAQELTDIKSRIKVIRGQTSSLASGSPFALRTSETTWESFMNRAQRALIAASRSTTQIIATHDEYVKQISTPLPPSAPPKSPRLGGGAALKYLEQTARLENRKEKLTSMLSSALNGLRSDVDTAMACIEDMGNIFKKGLEGLDHLPSKQSPSVKSSPAMQSALRLTGTSDYELPDTINL</sequence>
<feature type="coiled-coil region" evidence="3">
    <location>
        <begin position="1280"/>
        <end position="1430"/>
    </location>
</feature>
<dbReference type="SMART" id="SM00325">
    <property type="entry name" value="RhoGEF"/>
    <property type="match status" value="1"/>
</dbReference>
<feature type="region of interest" description="Disordered" evidence="4">
    <location>
        <begin position="2302"/>
        <end position="2324"/>
    </location>
</feature>
<comment type="caution">
    <text evidence="7">The sequence shown here is derived from an EMBL/GenBank/DDBJ whole genome shotgun (WGS) entry which is preliminary data.</text>
</comment>
<feature type="coiled-coil region" evidence="3">
    <location>
        <begin position="1686"/>
        <end position="1923"/>
    </location>
</feature>
<dbReference type="Pfam" id="PF00621">
    <property type="entry name" value="RhoGEF"/>
    <property type="match status" value="1"/>
</dbReference>
<dbReference type="PROSITE" id="PS50010">
    <property type="entry name" value="DH_2"/>
    <property type="match status" value="1"/>
</dbReference>
<dbReference type="CDD" id="cd00160">
    <property type="entry name" value="RhoGEF"/>
    <property type="match status" value="1"/>
</dbReference>
<feature type="compositionally biased region" description="Basic and acidic residues" evidence="4">
    <location>
        <begin position="2310"/>
        <end position="2324"/>
    </location>
</feature>
<dbReference type="Gene3D" id="1.20.900.10">
    <property type="entry name" value="Dbl homology (DH) domain"/>
    <property type="match status" value="1"/>
</dbReference>
<feature type="coiled-coil region" evidence="3">
    <location>
        <begin position="1969"/>
        <end position="1996"/>
    </location>
</feature>
<dbReference type="PROSITE" id="PS00741">
    <property type="entry name" value="DH_1"/>
    <property type="match status" value="1"/>
</dbReference>
<feature type="domain" description="SH3" evidence="5">
    <location>
        <begin position="514"/>
        <end position="578"/>
    </location>
</feature>
<dbReference type="Proteomes" id="UP000319731">
    <property type="component" value="Unassembled WGS sequence"/>
</dbReference>
<feature type="domain" description="DH" evidence="6">
    <location>
        <begin position="813"/>
        <end position="996"/>
    </location>
</feature>
<dbReference type="GO" id="GO:0005829">
    <property type="term" value="C:cytosol"/>
    <property type="evidence" value="ECO:0007669"/>
    <property type="project" value="TreeGrafter"/>
</dbReference>
<dbReference type="Pfam" id="PF14604">
    <property type="entry name" value="SH3_9"/>
    <property type="match status" value="1"/>
</dbReference>
<dbReference type="SUPFAM" id="SSF50044">
    <property type="entry name" value="SH3-domain"/>
    <property type="match status" value="2"/>
</dbReference>
<evidence type="ECO:0000259" key="5">
    <source>
        <dbReference type="PROSITE" id="PS50002"/>
    </source>
</evidence>
<dbReference type="Gene3D" id="2.30.29.30">
    <property type="entry name" value="Pleckstrin-homology domain (PH domain)/Phosphotyrosine-binding domain (PTB)"/>
    <property type="match status" value="1"/>
</dbReference>
<evidence type="ECO:0000313" key="7">
    <source>
        <dbReference type="EMBL" id="TPX37626.1"/>
    </source>
</evidence>
<dbReference type="InterPro" id="IPR053086">
    <property type="entry name" value="RhoGEF_domain"/>
</dbReference>
<dbReference type="GO" id="GO:0035556">
    <property type="term" value="P:intracellular signal transduction"/>
    <property type="evidence" value="ECO:0007669"/>
    <property type="project" value="InterPro"/>
</dbReference>
<feature type="domain" description="SH3" evidence="5">
    <location>
        <begin position="401"/>
        <end position="469"/>
    </location>
</feature>
<dbReference type="InterPro" id="IPR000219">
    <property type="entry name" value="DH_dom"/>
</dbReference>
<feature type="coiled-coil region" evidence="3">
    <location>
        <begin position="2166"/>
        <end position="2246"/>
    </location>
</feature>
<dbReference type="SUPFAM" id="SSF48065">
    <property type="entry name" value="DBL homology domain (DH-domain)"/>
    <property type="match status" value="1"/>
</dbReference>
<feature type="coiled-coil region" evidence="3">
    <location>
        <begin position="1503"/>
        <end position="1530"/>
    </location>
</feature>
<organism evidence="7 8">
    <name type="scientific">Synchytrium microbalum</name>
    <dbReference type="NCBI Taxonomy" id="1806994"/>
    <lineage>
        <taxon>Eukaryota</taxon>
        <taxon>Fungi</taxon>
        <taxon>Fungi incertae sedis</taxon>
        <taxon>Chytridiomycota</taxon>
        <taxon>Chytridiomycota incertae sedis</taxon>
        <taxon>Chytridiomycetes</taxon>
        <taxon>Synchytriales</taxon>
        <taxon>Synchytriaceae</taxon>
        <taxon>Synchytrium</taxon>
    </lineage>
</organism>
<evidence type="ECO:0000256" key="4">
    <source>
        <dbReference type="SAM" id="MobiDB-lite"/>
    </source>
</evidence>
<feature type="coiled-coil region" evidence="3">
    <location>
        <begin position="2101"/>
        <end position="2135"/>
    </location>
</feature>
<reference evidence="7 8" key="1">
    <citation type="journal article" date="2019" name="Sci. Rep.">
        <title>Comparative genomics of chytrid fungi reveal insights into the obligate biotrophic and pathogenic lifestyle of Synchytrium endobioticum.</title>
        <authorList>
            <person name="van de Vossenberg B.T.L.H."/>
            <person name="Warris S."/>
            <person name="Nguyen H.D.T."/>
            <person name="van Gent-Pelzer M.P.E."/>
            <person name="Joly D.L."/>
            <person name="van de Geest H.C."/>
            <person name="Bonants P.J.M."/>
            <person name="Smith D.S."/>
            <person name="Levesque C.A."/>
            <person name="van der Lee T.A.J."/>
        </authorList>
    </citation>
    <scope>NUCLEOTIDE SEQUENCE [LARGE SCALE GENOMIC DNA]</scope>
    <source>
        <strain evidence="7 8">JEL517</strain>
    </source>
</reference>
<evidence type="ECO:0000259" key="6">
    <source>
        <dbReference type="PROSITE" id="PS50010"/>
    </source>
</evidence>
<feature type="compositionally biased region" description="Polar residues" evidence="4">
    <location>
        <begin position="612"/>
        <end position="640"/>
    </location>
</feature>
<dbReference type="InterPro" id="IPR036028">
    <property type="entry name" value="SH3-like_dom_sf"/>
</dbReference>
<keyword evidence="3" id="KW-0175">Coiled coil</keyword>
<feature type="compositionally biased region" description="Polar residues" evidence="4">
    <location>
        <begin position="277"/>
        <end position="303"/>
    </location>
</feature>
<dbReference type="InterPro" id="IPR036915">
    <property type="entry name" value="Cyclin-like_sf"/>
</dbReference>
<dbReference type="PANTHER" id="PTHR45834:SF3">
    <property type="entry name" value="RHO GUANINE NUCLEOTIDE EXCHANGE FACTOR 3, ISOFORM L"/>
    <property type="match status" value="1"/>
</dbReference>
<proteinExistence type="predicted"/>
<dbReference type="OrthoDB" id="1716625at2759"/>
<keyword evidence="1 2" id="KW-0728">SH3 domain</keyword>
<dbReference type="GO" id="GO:0005085">
    <property type="term" value="F:guanyl-nucleotide exchange factor activity"/>
    <property type="evidence" value="ECO:0007669"/>
    <property type="project" value="InterPro"/>
</dbReference>
<keyword evidence="8" id="KW-1185">Reference proteome</keyword>
<gene>
    <name evidence="7" type="ORF">SmJEL517_g00698</name>
</gene>
<feature type="compositionally biased region" description="Low complexity" evidence="4">
    <location>
        <begin position="586"/>
        <end position="611"/>
    </location>
</feature>
<dbReference type="Pfam" id="PF07653">
    <property type="entry name" value="SH3_2"/>
    <property type="match status" value="1"/>
</dbReference>
<dbReference type="CDD" id="cd00174">
    <property type="entry name" value="SH3"/>
    <property type="match status" value="2"/>
</dbReference>
<dbReference type="PANTHER" id="PTHR45834">
    <property type="entry name" value="RHO GUANINE NUCLEOTIDE EXCHANGE FACTOR 9-RELATED"/>
    <property type="match status" value="1"/>
</dbReference>
<dbReference type="SUPFAM" id="SSF50729">
    <property type="entry name" value="PH domain-like"/>
    <property type="match status" value="1"/>
</dbReference>